<reference evidence="14" key="2">
    <citation type="submission" date="2020-06" db="EMBL/GenBank/DDBJ databases">
        <authorList>
            <person name="Sheffer M."/>
        </authorList>
    </citation>
    <scope>NUCLEOTIDE SEQUENCE</scope>
</reference>
<evidence type="ECO:0000256" key="11">
    <source>
        <dbReference type="ARBA" id="ARBA00023303"/>
    </source>
</evidence>
<evidence type="ECO:0000256" key="2">
    <source>
        <dbReference type="ARBA" id="ARBA00007193"/>
    </source>
</evidence>
<keyword evidence="10 12" id="KW-0739">Sodium transport</keyword>
<dbReference type="Pfam" id="PF00858">
    <property type="entry name" value="ASC"/>
    <property type="match status" value="2"/>
</dbReference>
<name>A0A8T0FWZ2_ARGBR</name>
<dbReference type="InterPro" id="IPR001873">
    <property type="entry name" value="ENaC"/>
</dbReference>
<reference evidence="14" key="1">
    <citation type="journal article" date="2020" name="bioRxiv">
        <title>Chromosome-level reference genome of the European wasp spider Argiope bruennichi: a resource for studies on range expansion and evolutionary adaptation.</title>
        <authorList>
            <person name="Sheffer M.M."/>
            <person name="Hoppe A."/>
            <person name="Krehenwinkel H."/>
            <person name="Uhl G."/>
            <person name="Kuss A.W."/>
            <person name="Jensen L."/>
            <person name="Jensen C."/>
            <person name="Gillespie R.G."/>
            <person name="Hoff K.J."/>
            <person name="Prost S."/>
        </authorList>
    </citation>
    <scope>NUCLEOTIDE SEQUENCE</scope>
</reference>
<dbReference type="PANTHER" id="PTHR11690">
    <property type="entry name" value="AMILORIDE-SENSITIVE SODIUM CHANNEL-RELATED"/>
    <property type="match status" value="1"/>
</dbReference>
<evidence type="ECO:0000256" key="5">
    <source>
        <dbReference type="ARBA" id="ARBA00022692"/>
    </source>
</evidence>
<comment type="caution">
    <text evidence="14">The sequence shown here is derived from an EMBL/GenBank/DDBJ whole genome shotgun (WGS) entry which is preliminary data.</text>
</comment>
<keyword evidence="9 13" id="KW-0472">Membrane</keyword>
<evidence type="ECO:0000256" key="6">
    <source>
        <dbReference type="ARBA" id="ARBA00022989"/>
    </source>
</evidence>
<evidence type="ECO:0000256" key="10">
    <source>
        <dbReference type="ARBA" id="ARBA00023201"/>
    </source>
</evidence>
<evidence type="ECO:0000313" key="15">
    <source>
        <dbReference type="Proteomes" id="UP000807504"/>
    </source>
</evidence>
<keyword evidence="3 12" id="KW-0813">Transport</keyword>
<dbReference type="Proteomes" id="UP000807504">
    <property type="component" value="Unassembled WGS sequence"/>
</dbReference>
<evidence type="ECO:0000256" key="1">
    <source>
        <dbReference type="ARBA" id="ARBA00004141"/>
    </source>
</evidence>
<evidence type="ECO:0000256" key="13">
    <source>
        <dbReference type="SAM" id="Phobius"/>
    </source>
</evidence>
<evidence type="ECO:0000256" key="3">
    <source>
        <dbReference type="ARBA" id="ARBA00022448"/>
    </source>
</evidence>
<keyword evidence="6 13" id="KW-1133">Transmembrane helix</keyword>
<comment type="similarity">
    <text evidence="2 12">Belongs to the amiloride-sensitive sodium channel (TC 1.A.6) family.</text>
</comment>
<comment type="subcellular location">
    <subcellularLocation>
        <location evidence="1">Membrane</location>
        <topology evidence="1">Multi-pass membrane protein</topology>
    </subcellularLocation>
</comment>
<keyword evidence="4 12" id="KW-0894">Sodium channel</keyword>
<dbReference type="EMBL" id="JABXBU010000002">
    <property type="protein sequence ID" value="KAF8795226.1"/>
    <property type="molecule type" value="Genomic_DNA"/>
</dbReference>
<proteinExistence type="inferred from homology"/>
<evidence type="ECO:0000256" key="7">
    <source>
        <dbReference type="ARBA" id="ARBA00023053"/>
    </source>
</evidence>
<evidence type="ECO:0000256" key="4">
    <source>
        <dbReference type="ARBA" id="ARBA00022461"/>
    </source>
</evidence>
<gene>
    <name evidence="14" type="ORF">HNY73_003099</name>
</gene>
<feature type="transmembrane region" description="Helical" evidence="13">
    <location>
        <begin position="304"/>
        <end position="333"/>
    </location>
</feature>
<sequence>MENEIYEKPGHRRSHSVKDYTSKVFKETSVSAISAIVSTDNVWRKIFRVLVFLLFTAGFLYQCIIFLRYLLQFPTNINLEMMTPDRYLSPAYTFCNFNPIKRREFCSKYPNSCVESDEAFCNSFPKLCTENNTKEGIFLRPGWAYLILVEMEEEELLPYPYRSDCLNYTTLWLNANKTGPRSQKMCMQRCYREFTEYCFNCTYLFNLYPSRKNNFCPADAKLSRENDEICREWENDPSLSCNKCKKDCTRMKYSYRVQELFQKRYERLDDDIRLRSQFIEVKIIFKDSKIMKIQHKPEYQPVEVFSYIGGFVGIWLGISFVQVVDVIESLFLITRYFLKKRPIKCSGKPISNV</sequence>
<keyword evidence="5 12" id="KW-0812">Transmembrane</keyword>
<evidence type="ECO:0000256" key="12">
    <source>
        <dbReference type="RuleBase" id="RU000679"/>
    </source>
</evidence>
<organism evidence="14 15">
    <name type="scientific">Argiope bruennichi</name>
    <name type="common">Wasp spider</name>
    <name type="synonym">Aranea bruennichi</name>
    <dbReference type="NCBI Taxonomy" id="94029"/>
    <lineage>
        <taxon>Eukaryota</taxon>
        <taxon>Metazoa</taxon>
        <taxon>Ecdysozoa</taxon>
        <taxon>Arthropoda</taxon>
        <taxon>Chelicerata</taxon>
        <taxon>Arachnida</taxon>
        <taxon>Araneae</taxon>
        <taxon>Araneomorphae</taxon>
        <taxon>Entelegynae</taxon>
        <taxon>Araneoidea</taxon>
        <taxon>Araneidae</taxon>
        <taxon>Argiope</taxon>
    </lineage>
</organism>
<evidence type="ECO:0000313" key="14">
    <source>
        <dbReference type="EMBL" id="KAF8795226.1"/>
    </source>
</evidence>
<evidence type="ECO:0000256" key="9">
    <source>
        <dbReference type="ARBA" id="ARBA00023136"/>
    </source>
</evidence>
<keyword evidence="8 12" id="KW-0406">Ion transport</keyword>
<dbReference type="GO" id="GO:0015280">
    <property type="term" value="F:ligand-gated sodium channel activity"/>
    <property type="evidence" value="ECO:0007669"/>
    <property type="project" value="TreeGrafter"/>
</dbReference>
<dbReference type="AlphaFoldDB" id="A0A8T0FWZ2"/>
<evidence type="ECO:0000256" key="8">
    <source>
        <dbReference type="ARBA" id="ARBA00023065"/>
    </source>
</evidence>
<protein>
    <submittedName>
        <fullName evidence="14">Uncharacterized protein</fullName>
    </submittedName>
</protein>
<keyword evidence="11 12" id="KW-0407">Ion channel</keyword>
<feature type="transmembrane region" description="Helical" evidence="13">
    <location>
        <begin position="49"/>
        <end position="71"/>
    </location>
</feature>
<keyword evidence="15" id="KW-1185">Reference proteome</keyword>
<dbReference type="GO" id="GO:0005886">
    <property type="term" value="C:plasma membrane"/>
    <property type="evidence" value="ECO:0007669"/>
    <property type="project" value="TreeGrafter"/>
</dbReference>
<keyword evidence="7" id="KW-0915">Sodium</keyword>
<dbReference type="Gene3D" id="1.10.287.770">
    <property type="entry name" value="YojJ-like"/>
    <property type="match status" value="1"/>
</dbReference>
<accession>A0A8T0FWZ2</accession>